<accession>A0A8H4RBF8</accession>
<evidence type="ECO:0000256" key="4">
    <source>
        <dbReference type="ARBA" id="ARBA00012744"/>
    </source>
</evidence>
<sequence length="319" mass="36067">MLRLQDLKDSSDFQGRNCWLLNRRLKHRWLQNEFLVDVKQAVWRRAVAQYLHLVDDSLKRPLLLIILQLTGQGTLSTLARYILEVNLLRKLYVGFKESFLELGVRIALDYILPYTIVNARDPISKPVLLNSAIKGYVLVKNIRGSLLLKAPKLLLIFSYNTITPLGIDISIPENFFATFILGFKSELDYTGFVTLGPSLAFALNGTLISRGRSSANALATPPRHILPSIRLPMPVLYLLTRLPQKVLIVSASESSFSKGIYIDYRNFDTKNITPRYEFGFRLTYTTFAFLDLEIELLPSVSTSYLPPSSLVLEGGIALL</sequence>
<dbReference type="OrthoDB" id="4510031at2759"/>
<protein>
    <recommendedName>
        <fullName evidence="4">beta-glucosidase</fullName>
        <ecNumber evidence="4">3.2.1.21</ecNumber>
    </recommendedName>
</protein>
<evidence type="ECO:0000313" key="10">
    <source>
        <dbReference type="EMBL" id="KAF4626236.1"/>
    </source>
</evidence>
<dbReference type="PANTHER" id="PTHR42715">
    <property type="entry name" value="BETA-GLUCOSIDASE"/>
    <property type="match status" value="1"/>
</dbReference>
<reference evidence="10 11" key="1">
    <citation type="submission" date="2020-03" db="EMBL/GenBank/DDBJ databases">
        <title>Draft Genome Sequence of Cudoniella acicularis.</title>
        <authorList>
            <person name="Buettner E."/>
            <person name="Kellner H."/>
        </authorList>
    </citation>
    <scope>NUCLEOTIDE SEQUENCE [LARGE SCALE GENOMIC DNA]</scope>
    <source>
        <strain evidence="10 11">DSM 108380</strain>
    </source>
</reference>
<dbReference type="EMBL" id="JAAMPI010001193">
    <property type="protein sequence ID" value="KAF4626236.1"/>
    <property type="molecule type" value="Genomic_DNA"/>
</dbReference>
<evidence type="ECO:0000256" key="2">
    <source>
        <dbReference type="ARBA" id="ARBA00004613"/>
    </source>
</evidence>
<dbReference type="PANTHER" id="PTHR42715:SF12">
    <property type="entry name" value="BETA-GLUCOSIDASE G-RELATED"/>
    <property type="match status" value="1"/>
</dbReference>
<dbReference type="GO" id="GO:0005576">
    <property type="term" value="C:extracellular region"/>
    <property type="evidence" value="ECO:0007669"/>
    <property type="project" value="UniProtKB-SubCell"/>
</dbReference>
<keyword evidence="5" id="KW-0964">Secreted</keyword>
<dbReference type="InterPro" id="IPR036881">
    <property type="entry name" value="Glyco_hydro_3_C_sf"/>
</dbReference>
<keyword evidence="11" id="KW-1185">Reference proteome</keyword>
<keyword evidence="6" id="KW-0732">Signal</keyword>
<keyword evidence="7" id="KW-0378">Hydrolase</keyword>
<dbReference type="Gene3D" id="3.40.50.1700">
    <property type="entry name" value="Glycoside hydrolase family 3 C-terminal domain"/>
    <property type="match status" value="1"/>
</dbReference>
<dbReference type="SUPFAM" id="SSF52279">
    <property type="entry name" value="Beta-D-glucan exohydrolase, C-terminal domain"/>
    <property type="match status" value="1"/>
</dbReference>
<comment type="catalytic activity">
    <reaction evidence="1">
        <text>Hydrolysis of terminal, non-reducing beta-D-glucosyl residues with release of beta-D-glucose.</text>
        <dbReference type="EC" id="3.2.1.21"/>
    </reaction>
</comment>
<evidence type="ECO:0000313" key="11">
    <source>
        <dbReference type="Proteomes" id="UP000566819"/>
    </source>
</evidence>
<evidence type="ECO:0000256" key="3">
    <source>
        <dbReference type="ARBA" id="ARBA00005336"/>
    </source>
</evidence>
<dbReference type="Proteomes" id="UP000566819">
    <property type="component" value="Unassembled WGS sequence"/>
</dbReference>
<dbReference type="GO" id="GO:0008422">
    <property type="term" value="F:beta-glucosidase activity"/>
    <property type="evidence" value="ECO:0007669"/>
    <property type="project" value="UniProtKB-EC"/>
</dbReference>
<keyword evidence="8" id="KW-0326">Glycosidase</keyword>
<evidence type="ECO:0000256" key="8">
    <source>
        <dbReference type="ARBA" id="ARBA00023295"/>
    </source>
</evidence>
<dbReference type="GO" id="GO:0009251">
    <property type="term" value="P:glucan catabolic process"/>
    <property type="evidence" value="ECO:0007669"/>
    <property type="project" value="TreeGrafter"/>
</dbReference>
<evidence type="ECO:0000256" key="9">
    <source>
        <dbReference type="ARBA" id="ARBA00024983"/>
    </source>
</evidence>
<comment type="caution">
    <text evidence="10">The sequence shown here is derived from an EMBL/GenBank/DDBJ whole genome shotgun (WGS) entry which is preliminary data.</text>
</comment>
<gene>
    <name evidence="10" type="ORF">G7Y89_g11924</name>
</gene>
<proteinExistence type="inferred from homology"/>
<comment type="function">
    <text evidence="9">Beta-glucosidases are one of a number of cellulolytic enzymes involved in the degradation of cellulosic biomass. Catalyzes the last step releasing glucose from the inhibitory cellobiose.</text>
</comment>
<comment type="subcellular location">
    <subcellularLocation>
        <location evidence="2">Secreted</location>
    </subcellularLocation>
</comment>
<evidence type="ECO:0000256" key="7">
    <source>
        <dbReference type="ARBA" id="ARBA00022801"/>
    </source>
</evidence>
<organism evidence="10 11">
    <name type="scientific">Cudoniella acicularis</name>
    <dbReference type="NCBI Taxonomy" id="354080"/>
    <lineage>
        <taxon>Eukaryota</taxon>
        <taxon>Fungi</taxon>
        <taxon>Dikarya</taxon>
        <taxon>Ascomycota</taxon>
        <taxon>Pezizomycotina</taxon>
        <taxon>Leotiomycetes</taxon>
        <taxon>Helotiales</taxon>
        <taxon>Tricladiaceae</taxon>
        <taxon>Cudoniella</taxon>
    </lineage>
</organism>
<evidence type="ECO:0000256" key="1">
    <source>
        <dbReference type="ARBA" id="ARBA00000448"/>
    </source>
</evidence>
<comment type="similarity">
    <text evidence="3">Belongs to the glycosyl hydrolase 3 family.</text>
</comment>
<dbReference type="AlphaFoldDB" id="A0A8H4RBF8"/>
<dbReference type="InterPro" id="IPR050288">
    <property type="entry name" value="Cellulose_deg_GH3"/>
</dbReference>
<evidence type="ECO:0000256" key="5">
    <source>
        <dbReference type="ARBA" id="ARBA00022525"/>
    </source>
</evidence>
<name>A0A8H4RBF8_9HELO</name>
<dbReference type="EC" id="3.2.1.21" evidence="4"/>
<evidence type="ECO:0000256" key="6">
    <source>
        <dbReference type="ARBA" id="ARBA00022729"/>
    </source>
</evidence>